<dbReference type="Proteomes" id="UP000199532">
    <property type="component" value="Unassembled WGS sequence"/>
</dbReference>
<dbReference type="OrthoDB" id="962393at2"/>
<proteinExistence type="predicted"/>
<keyword evidence="2" id="KW-1185">Reference proteome</keyword>
<name>A0A1H6UP51_9BACT</name>
<evidence type="ECO:0000313" key="2">
    <source>
        <dbReference type="Proteomes" id="UP000199532"/>
    </source>
</evidence>
<reference evidence="1 2" key="1">
    <citation type="submission" date="2016-10" db="EMBL/GenBank/DDBJ databases">
        <authorList>
            <person name="de Groot N.N."/>
        </authorList>
    </citation>
    <scope>NUCLEOTIDE SEQUENCE [LARGE SCALE GENOMIC DNA]</scope>
    <source>
        <strain evidence="1 2">DSM 19938</strain>
    </source>
</reference>
<accession>A0A1H6UP51</accession>
<evidence type="ECO:0000313" key="1">
    <source>
        <dbReference type="EMBL" id="SEI94041.1"/>
    </source>
</evidence>
<protein>
    <submittedName>
        <fullName evidence="1">Uncharacterized protein</fullName>
    </submittedName>
</protein>
<gene>
    <name evidence="1" type="ORF">SAMN04487995_2642</name>
</gene>
<dbReference type="AlphaFoldDB" id="A0A1H6UP51"/>
<dbReference type="RefSeq" id="WP_090335639.1">
    <property type="nucleotide sequence ID" value="NZ_FNXY01000004.1"/>
</dbReference>
<sequence length="83" mass="9878">MKPIYQISFRTKLPDVLSFQKLHDCLKKLNVKHWAYDFKEFLLSLRSELEDFRKIQSELRSAGFKCDFIKMENMKGSDEMLAA</sequence>
<organism evidence="1 2">
    <name type="scientific">Dyadobacter koreensis</name>
    <dbReference type="NCBI Taxonomy" id="408657"/>
    <lineage>
        <taxon>Bacteria</taxon>
        <taxon>Pseudomonadati</taxon>
        <taxon>Bacteroidota</taxon>
        <taxon>Cytophagia</taxon>
        <taxon>Cytophagales</taxon>
        <taxon>Spirosomataceae</taxon>
        <taxon>Dyadobacter</taxon>
    </lineage>
</organism>
<dbReference type="EMBL" id="FNXY01000004">
    <property type="protein sequence ID" value="SEI94041.1"/>
    <property type="molecule type" value="Genomic_DNA"/>
</dbReference>